<reference evidence="3" key="1">
    <citation type="submission" date="2024-06" db="EMBL/GenBank/DDBJ databases">
        <title>Multi-omics analyses provide insights into the biosynthesis of the anticancer antibiotic pleurotin in Hohenbuehelia grisea.</title>
        <authorList>
            <person name="Weaver J.A."/>
            <person name="Alberti F."/>
        </authorList>
    </citation>
    <scope>NUCLEOTIDE SEQUENCE [LARGE SCALE GENOMIC DNA]</scope>
    <source>
        <strain evidence="3">T-177</strain>
    </source>
</reference>
<keyword evidence="3" id="KW-1185">Reference proteome</keyword>
<dbReference type="Proteomes" id="UP001556367">
    <property type="component" value="Unassembled WGS sequence"/>
</dbReference>
<protein>
    <submittedName>
        <fullName evidence="2">Uncharacterized protein</fullName>
    </submittedName>
</protein>
<dbReference type="EMBL" id="JASNQZ010000015">
    <property type="protein sequence ID" value="KAL0946120.1"/>
    <property type="molecule type" value="Genomic_DNA"/>
</dbReference>
<gene>
    <name evidence="2" type="ORF">HGRIS_012385</name>
</gene>
<comment type="caution">
    <text evidence="2">The sequence shown here is derived from an EMBL/GenBank/DDBJ whole genome shotgun (WGS) entry which is preliminary data.</text>
</comment>
<proteinExistence type="predicted"/>
<sequence>MPMSDCCYFSPRHLCTVKTFSDNRQPTVRANNMTAIREKFRNILRIISMNATAAAGWCRLPENGTSEPSSSDWRSVSPMTCTSCKDYLDEDDIAFIRSWRARVHEGSPEMDSGSFAPDTVEWRDVLDSGPQVMSPGRFSSNFVQSGPISSSRRFWSRPASISYSSSYTLAHPEIYPIHIHLFCYLFPVVAIPLADPSHPFVPDIILPLNSHAKACSGYLYIIATRFYRRNLASRCQCSVGIPYVTFVVYSYLFVLCFHSSVTKPSSFLSCTLSLCTPLFLVILSLSSTFFRILAAGLNVSNESWSME</sequence>
<evidence type="ECO:0000313" key="2">
    <source>
        <dbReference type="EMBL" id="KAL0946120.1"/>
    </source>
</evidence>
<organism evidence="2 3">
    <name type="scientific">Hohenbuehelia grisea</name>
    <dbReference type="NCBI Taxonomy" id="104357"/>
    <lineage>
        <taxon>Eukaryota</taxon>
        <taxon>Fungi</taxon>
        <taxon>Dikarya</taxon>
        <taxon>Basidiomycota</taxon>
        <taxon>Agaricomycotina</taxon>
        <taxon>Agaricomycetes</taxon>
        <taxon>Agaricomycetidae</taxon>
        <taxon>Agaricales</taxon>
        <taxon>Pleurotineae</taxon>
        <taxon>Pleurotaceae</taxon>
        <taxon>Hohenbuehelia</taxon>
    </lineage>
</organism>
<keyword evidence="1" id="KW-0812">Transmembrane</keyword>
<keyword evidence="1" id="KW-1133">Transmembrane helix</keyword>
<feature type="transmembrane region" description="Helical" evidence="1">
    <location>
        <begin position="239"/>
        <end position="257"/>
    </location>
</feature>
<evidence type="ECO:0000313" key="3">
    <source>
        <dbReference type="Proteomes" id="UP001556367"/>
    </source>
</evidence>
<name>A0ABR3IS35_9AGAR</name>
<accession>A0ABR3IS35</accession>
<feature type="transmembrane region" description="Helical" evidence="1">
    <location>
        <begin position="278"/>
        <end position="297"/>
    </location>
</feature>
<evidence type="ECO:0000256" key="1">
    <source>
        <dbReference type="SAM" id="Phobius"/>
    </source>
</evidence>
<keyword evidence="1" id="KW-0472">Membrane</keyword>